<comment type="caution">
    <text evidence="2">The sequence shown here is derived from an EMBL/GenBank/DDBJ whole genome shotgun (WGS) entry which is preliminary data.</text>
</comment>
<organism evidence="2 3">
    <name type="scientific">Pseudomonas aeruginosa</name>
    <dbReference type="NCBI Taxonomy" id="287"/>
    <lineage>
        <taxon>Bacteria</taxon>
        <taxon>Pseudomonadati</taxon>
        <taxon>Pseudomonadota</taxon>
        <taxon>Gammaproteobacteria</taxon>
        <taxon>Pseudomonadales</taxon>
        <taxon>Pseudomonadaceae</taxon>
        <taxon>Pseudomonas</taxon>
    </lineage>
</organism>
<evidence type="ECO:0000256" key="1">
    <source>
        <dbReference type="SAM" id="Phobius"/>
    </source>
</evidence>
<proteinExistence type="predicted"/>
<protein>
    <submittedName>
        <fullName evidence="2">DMT family transporter</fullName>
    </submittedName>
</protein>
<feature type="non-terminal residue" evidence="2">
    <location>
        <position position="1"/>
    </location>
</feature>
<keyword evidence="1" id="KW-1133">Transmembrane helix</keyword>
<evidence type="ECO:0000313" key="3">
    <source>
        <dbReference type="Proteomes" id="UP000253594"/>
    </source>
</evidence>
<gene>
    <name evidence="2" type="ORF">DT376_25410</name>
</gene>
<feature type="transmembrane region" description="Helical" evidence="1">
    <location>
        <begin position="18"/>
        <end position="37"/>
    </location>
</feature>
<keyword evidence="1" id="KW-0812">Transmembrane</keyword>
<sequence>GGHLLLTQAFRHAPPATLAPFSYGQIIFAGLLGLLVFGHVPDAWALLGILVICASGLVVAWRRGR</sequence>
<dbReference type="Gene3D" id="1.10.3730.20">
    <property type="match status" value="1"/>
</dbReference>
<dbReference type="Proteomes" id="UP000253594">
    <property type="component" value="Unassembled WGS sequence"/>
</dbReference>
<name>A0A367M417_PSEAI</name>
<dbReference type="SUPFAM" id="SSF103481">
    <property type="entry name" value="Multidrug resistance efflux transporter EmrE"/>
    <property type="match status" value="1"/>
</dbReference>
<dbReference type="AlphaFoldDB" id="A0A367M417"/>
<feature type="transmembrane region" description="Helical" evidence="1">
    <location>
        <begin position="43"/>
        <end position="61"/>
    </location>
</feature>
<keyword evidence="1" id="KW-0472">Membrane</keyword>
<reference evidence="2 3" key="1">
    <citation type="submission" date="2018-07" db="EMBL/GenBank/DDBJ databases">
        <title>Mechanisms of high-level aminoglycoside resistance among Gram-negative pathogens in Brazil.</title>
        <authorList>
            <person name="Ballaben A.S."/>
            <person name="Darini A.L.C."/>
            <person name="Doi Y."/>
        </authorList>
    </citation>
    <scope>NUCLEOTIDE SEQUENCE [LARGE SCALE GENOMIC DNA]</scope>
    <source>
        <strain evidence="2 3">B2-305</strain>
    </source>
</reference>
<evidence type="ECO:0000313" key="2">
    <source>
        <dbReference type="EMBL" id="RCI72128.1"/>
    </source>
</evidence>
<accession>A0A367M417</accession>
<dbReference type="EMBL" id="QORE01001077">
    <property type="protein sequence ID" value="RCI72128.1"/>
    <property type="molecule type" value="Genomic_DNA"/>
</dbReference>
<dbReference type="InterPro" id="IPR037185">
    <property type="entry name" value="EmrE-like"/>
</dbReference>